<dbReference type="UniPathway" id="UPA00109">
    <property type="reaction ID" value="UER00186"/>
</dbReference>
<reference evidence="11" key="1">
    <citation type="submission" date="2011-01" db="EMBL/GenBank/DDBJ databases">
        <authorList>
            <person name="Muzny D."/>
            <person name="Qin X."/>
            <person name="Buhay C."/>
            <person name="Dugan-Rocha S."/>
            <person name="Ding Y."/>
            <person name="Chen G."/>
            <person name="Hawes A."/>
            <person name="Holder M."/>
            <person name="Jhangiani S."/>
            <person name="Johnson A."/>
            <person name="Khan Z."/>
            <person name="Li Z."/>
            <person name="Liu W."/>
            <person name="Liu X."/>
            <person name="Perez L."/>
            <person name="Shen H."/>
            <person name="Wang Q."/>
            <person name="Watt J."/>
            <person name="Xi L."/>
            <person name="Xin Y."/>
            <person name="Zhou J."/>
            <person name="Deng J."/>
            <person name="Jiang H."/>
            <person name="Liu Y."/>
            <person name="Qu J."/>
            <person name="Song X.-Z."/>
            <person name="Zhang L."/>
            <person name="Villasana D."/>
            <person name="Johnson A."/>
            <person name="Liu J."/>
            <person name="Liyanage D."/>
            <person name="Lorensuhewa L."/>
            <person name="Robinson T."/>
            <person name="Song A."/>
            <person name="Song B.-B."/>
            <person name="Dinh H."/>
            <person name="Thornton R."/>
            <person name="Coyle M."/>
            <person name="Francisco L."/>
            <person name="Jackson L."/>
            <person name="Javaid M."/>
            <person name="Korchina V."/>
            <person name="Kovar C."/>
            <person name="Mata R."/>
            <person name="Mathew T."/>
            <person name="Ngo R."/>
            <person name="Nguyen L."/>
            <person name="Nguyen N."/>
            <person name="Okwuonu G."/>
            <person name="Ongeri F."/>
            <person name="Pham C."/>
            <person name="Simmons D."/>
            <person name="Wilczek-Boney K."/>
            <person name="Hale W."/>
            <person name="Jakkamsetti A."/>
            <person name="Pham P."/>
            <person name="Ruth R."/>
            <person name="San Lucas F."/>
            <person name="Warren J."/>
            <person name="Zhang J."/>
            <person name="Zhao Z."/>
            <person name="Zhou C."/>
            <person name="Zhu D."/>
            <person name="Lee S."/>
            <person name="Bess C."/>
            <person name="Blankenburg K."/>
            <person name="Forbes L."/>
            <person name="Fu Q."/>
            <person name="Gubbala S."/>
            <person name="Hirani K."/>
            <person name="Jayaseelan J.C."/>
            <person name="Lara F."/>
            <person name="Munidasa M."/>
            <person name="Palculict T."/>
            <person name="Patil S."/>
            <person name="Pu L.-L."/>
            <person name="Saada N."/>
            <person name="Tang L."/>
            <person name="Weissenberger G."/>
            <person name="Zhu Y."/>
            <person name="Hemphill L."/>
            <person name="Shang Y."/>
            <person name="Youmans B."/>
            <person name="Ayvaz T."/>
            <person name="Ross M."/>
            <person name="Santibanez J."/>
            <person name="Aqrawi P."/>
            <person name="Gross S."/>
            <person name="Joshi V."/>
            <person name="Fowler G."/>
            <person name="Nazareth L."/>
            <person name="Reid J."/>
            <person name="Worley K."/>
            <person name="Petrosino J."/>
            <person name="Highlander S."/>
            <person name="Gibbs R."/>
        </authorList>
    </citation>
    <scope>NUCLEOTIDE SEQUENCE [LARGE SCALE GENOMIC DNA]</scope>
    <source>
        <strain evidence="11">ATCC 33269</strain>
    </source>
</reference>
<dbReference type="CDD" id="cd07067">
    <property type="entry name" value="HP_PGM_like"/>
    <property type="match status" value="1"/>
</dbReference>
<dbReference type="SMART" id="SM00855">
    <property type="entry name" value="PGAM"/>
    <property type="match status" value="1"/>
</dbReference>
<feature type="active site" description="Tele-phosphohistidine intermediate" evidence="6 7">
    <location>
        <position position="9"/>
    </location>
</feature>
<dbReference type="InterPro" id="IPR013078">
    <property type="entry name" value="His_Pase_superF_clade-1"/>
</dbReference>
<dbReference type="PIRSF" id="PIRSF000709">
    <property type="entry name" value="6PFK_2-Ptase"/>
    <property type="match status" value="1"/>
</dbReference>
<evidence type="ECO:0000256" key="9">
    <source>
        <dbReference type="PIRSR" id="PIRSR613078-3"/>
    </source>
</evidence>
<organism evidence="11 12">
    <name type="scientific">Hoylesella oralis ATCC 33269</name>
    <dbReference type="NCBI Taxonomy" id="873533"/>
    <lineage>
        <taxon>Bacteria</taxon>
        <taxon>Pseudomonadati</taxon>
        <taxon>Bacteroidota</taxon>
        <taxon>Bacteroidia</taxon>
        <taxon>Bacteroidales</taxon>
        <taxon>Prevotellaceae</taxon>
        <taxon>Hoylesella</taxon>
    </lineage>
</organism>
<dbReference type="RefSeq" id="WP_004368804.1">
    <property type="nucleotide sequence ID" value="NZ_GL833119.1"/>
</dbReference>
<evidence type="ECO:0000256" key="3">
    <source>
        <dbReference type="ARBA" id="ARBA00022432"/>
    </source>
</evidence>
<feature type="binding site" evidence="6 8">
    <location>
        <begin position="8"/>
        <end position="15"/>
    </location>
    <ligand>
        <name>substrate</name>
    </ligand>
</feature>
<dbReference type="GO" id="GO:0006094">
    <property type="term" value="P:gluconeogenesis"/>
    <property type="evidence" value="ECO:0007669"/>
    <property type="project" value="UniProtKB-UniRule"/>
</dbReference>
<keyword evidence="4 6" id="KW-0324">Glycolysis</keyword>
<dbReference type="NCBIfam" id="TIGR01258">
    <property type="entry name" value="pgm_1"/>
    <property type="match status" value="1"/>
</dbReference>
<dbReference type="PANTHER" id="PTHR11931">
    <property type="entry name" value="PHOSPHOGLYCERATE MUTASE"/>
    <property type="match status" value="1"/>
</dbReference>
<dbReference type="eggNOG" id="COG0588">
    <property type="taxonomic scope" value="Bacteria"/>
</dbReference>
<dbReference type="AlphaFoldDB" id="E7RLZ5"/>
<dbReference type="InterPro" id="IPR005952">
    <property type="entry name" value="Phosphogly_mut1"/>
</dbReference>
<dbReference type="PROSITE" id="PS00175">
    <property type="entry name" value="PG_MUTASE"/>
    <property type="match status" value="1"/>
</dbReference>
<comment type="pathway">
    <text evidence="6 10">Carbohydrate degradation; glycolysis; pyruvate from D-glyceraldehyde 3-phosphate: step 3/5.</text>
</comment>
<protein>
    <recommendedName>
        <fullName evidence="6 10">2,3-bisphosphoglycerate-dependent phosphoglycerate mutase</fullName>
        <shortName evidence="6">BPG-dependent PGAM</shortName>
        <shortName evidence="6">PGAM</shortName>
        <shortName evidence="6">Phosphoglyceromutase</shortName>
        <shortName evidence="6">dPGM</shortName>
        <ecNumber evidence="6 10">5.4.2.11</ecNumber>
    </recommendedName>
</protein>
<feature type="binding site" evidence="6 8">
    <location>
        <position position="98"/>
    </location>
    <ligand>
        <name>substrate</name>
    </ligand>
</feature>
<feature type="binding site" evidence="6 8">
    <location>
        <position position="60"/>
    </location>
    <ligand>
        <name>substrate</name>
    </ligand>
</feature>
<feature type="binding site" evidence="6 8">
    <location>
        <begin position="21"/>
        <end position="22"/>
    </location>
    <ligand>
        <name>substrate</name>
    </ligand>
</feature>
<dbReference type="Proteomes" id="UP000005580">
    <property type="component" value="Unassembled WGS sequence"/>
</dbReference>
<evidence type="ECO:0000313" key="12">
    <source>
        <dbReference type="Proteomes" id="UP000005580"/>
    </source>
</evidence>
<dbReference type="InterPro" id="IPR001345">
    <property type="entry name" value="PG/BPGM_mutase_AS"/>
</dbReference>
<evidence type="ECO:0000256" key="8">
    <source>
        <dbReference type="PIRSR" id="PIRSR613078-2"/>
    </source>
</evidence>
<dbReference type="HOGENOM" id="CLU_033323_1_1_10"/>
<feature type="binding site" evidence="6 8">
    <location>
        <begin position="87"/>
        <end position="90"/>
    </location>
    <ligand>
        <name>substrate</name>
    </ligand>
</feature>
<comment type="catalytic activity">
    <reaction evidence="1 6 10">
        <text>(2R)-2-phosphoglycerate = (2R)-3-phosphoglycerate</text>
        <dbReference type="Rhea" id="RHEA:15901"/>
        <dbReference type="ChEBI" id="CHEBI:58272"/>
        <dbReference type="ChEBI" id="CHEBI:58289"/>
        <dbReference type="EC" id="5.4.2.11"/>
    </reaction>
</comment>
<dbReference type="STRING" id="28134.SAMN05444288_0700"/>
<dbReference type="SUPFAM" id="SSF53254">
    <property type="entry name" value="Phosphoglycerate mutase-like"/>
    <property type="match status" value="1"/>
</dbReference>
<comment type="similarity">
    <text evidence="2 6">Belongs to the phosphoglycerate mutase family. BPG-dependent PGAM subfamily.</text>
</comment>
<keyword evidence="12" id="KW-1185">Reference proteome</keyword>
<evidence type="ECO:0000256" key="4">
    <source>
        <dbReference type="ARBA" id="ARBA00023152"/>
    </source>
</evidence>
<keyword evidence="3 6" id="KW-0312">Gluconeogenesis</keyword>
<evidence type="ECO:0000256" key="2">
    <source>
        <dbReference type="ARBA" id="ARBA00006717"/>
    </source>
</evidence>
<gene>
    <name evidence="11" type="primary">gpm</name>
    <name evidence="6" type="synonym">gpmA</name>
    <name evidence="11" type="ORF">HMPREF0663_10145</name>
</gene>
<keyword evidence="5 6" id="KW-0413">Isomerase</keyword>
<dbReference type="EMBL" id="AEPE02000002">
    <property type="protein sequence ID" value="EFZ37776.1"/>
    <property type="molecule type" value="Genomic_DNA"/>
</dbReference>
<feature type="binding site" evidence="6 8">
    <location>
        <begin position="114"/>
        <end position="115"/>
    </location>
    <ligand>
        <name>substrate</name>
    </ligand>
</feature>
<proteinExistence type="inferred from homology"/>
<dbReference type="FunFam" id="3.40.50.1240:FF:000003">
    <property type="entry name" value="2,3-bisphosphoglycerate-dependent phosphoglycerate mutase"/>
    <property type="match status" value="1"/>
</dbReference>
<feature type="site" description="Transition state stabilizer" evidence="6 9">
    <location>
        <position position="182"/>
    </location>
</feature>
<feature type="active site" description="Proton donor/acceptor" evidence="6 7">
    <location>
        <position position="87"/>
    </location>
</feature>
<dbReference type="HAMAP" id="MF_01039">
    <property type="entry name" value="PGAM_GpmA"/>
    <property type="match status" value="1"/>
</dbReference>
<dbReference type="InterPro" id="IPR029033">
    <property type="entry name" value="His_PPase_superfam"/>
</dbReference>
<comment type="caution">
    <text evidence="11">The sequence shown here is derived from an EMBL/GenBank/DDBJ whole genome shotgun (WGS) entry which is preliminary data.</text>
</comment>
<feature type="binding site" evidence="6 8">
    <location>
        <begin position="183"/>
        <end position="184"/>
    </location>
    <ligand>
        <name>substrate</name>
    </ligand>
</feature>
<accession>E7RLZ5</accession>
<evidence type="ECO:0000313" key="11">
    <source>
        <dbReference type="EMBL" id="EFZ37776.1"/>
    </source>
</evidence>
<evidence type="ECO:0000256" key="7">
    <source>
        <dbReference type="PIRSR" id="PIRSR613078-1"/>
    </source>
</evidence>
<evidence type="ECO:0000256" key="1">
    <source>
        <dbReference type="ARBA" id="ARBA00000380"/>
    </source>
</evidence>
<evidence type="ECO:0000256" key="10">
    <source>
        <dbReference type="RuleBase" id="RU004512"/>
    </source>
</evidence>
<dbReference type="GO" id="GO:0004619">
    <property type="term" value="F:phosphoglycerate mutase activity"/>
    <property type="evidence" value="ECO:0007669"/>
    <property type="project" value="UniProtKB-UniRule"/>
</dbReference>
<dbReference type="NCBIfam" id="NF010713">
    <property type="entry name" value="PRK14115.1"/>
    <property type="match status" value="1"/>
</dbReference>
<comment type="function">
    <text evidence="6 10">Catalyzes the interconversion of 2-phosphoglycerate and 3-phosphoglycerate.</text>
</comment>
<name>E7RLZ5_9BACT</name>
<evidence type="ECO:0000256" key="5">
    <source>
        <dbReference type="ARBA" id="ARBA00023235"/>
    </source>
</evidence>
<sequence>MKRIVLVRHGESQWNKENRFTGWTNVDLSDKGVEEASNAGKLLKEQGFTFQIAYTSYLKRAIKTLNGVLDSMDLDWIPVKKSWRLNEKHYGNLQGLNKSETAAKFGDEQVLIWRRSFDVAPNPLDDADPNSATRDKRYAQVPDAYIPRTESLKDAIARVMPYWECEIFPSLKEYDSIIVTAHGNSLRGIVKHLKGISDKDIVALNIPTATPYVFEFDDNLNLVKDYYLGDQDEIRRKQEAVAKQGSAK</sequence>
<evidence type="ECO:0000256" key="6">
    <source>
        <dbReference type="HAMAP-Rule" id="MF_01039"/>
    </source>
</evidence>
<dbReference type="EC" id="5.4.2.11" evidence="6 10"/>
<dbReference type="Pfam" id="PF00300">
    <property type="entry name" value="His_Phos_1"/>
    <property type="match status" value="2"/>
</dbReference>
<dbReference type="GO" id="GO:0006096">
    <property type="term" value="P:glycolytic process"/>
    <property type="evidence" value="ECO:0007669"/>
    <property type="project" value="UniProtKB-UniRule"/>
</dbReference>
<dbReference type="Gene3D" id="3.40.50.1240">
    <property type="entry name" value="Phosphoglycerate mutase-like"/>
    <property type="match status" value="1"/>
</dbReference>